<dbReference type="SUPFAM" id="SSF46894">
    <property type="entry name" value="C-terminal effector domain of the bipartite response regulators"/>
    <property type="match status" value="1"/>
</dbReference>
<dbReference type="Gene3D" id="1.10.10.10">
    <property type="entry name" value="Winged helix-like DNA-binding domain superfamily/Winged helix DNA-binding domain"/>
    <property type="match status" value="1"/>
</dbReference>
<dbReference type="InterPro" id="IPR001789">
    <property type="entry name" value="Sig_transdc_resp-reg_receiver"/>
</dbReference>
<organism evidence="12 13">
    <name type="scientific">Pendulispora rubella</name>
    <dbReference type="NCBI Taxonomy" id="2741070"/>
    <lineage>
        <taxon>Bacteria</taxon>
        <taxon>Pseudomonadati</taxon>
        <taxon>Myxococcota</taxon>
        <taxon>Myxococcia</taxon>
        <taxon>Myxococcales</taxon>
        <taxon>Sorangiineae</taxon>
        <taxon>Pendulisporaceae</taxon>
        <taxon>Pendulispora</taxon>
    </lineage>
</organism>
<sequence>MMRALLIDDDEELARLLREYLATHQVELEHAATGPKGLERLARPAAATVDVVLLDVMLPGMDGFAVCRTIRETRPELPILMLTARGDDNDRIIGLELGADDYVPKPYNARELLARMKAVLRRTRGAGAPGGAGGDVFEVGDLRVDVPAHAAALGDKAVPLTSFEFRVLVALARRAGETVTREELAAAVKGGSSEAAATTGYDPSVDRSLDVHISHLRQKLGDDPRDPRRIRTVRGVGYVLVQPAR</sequence>
<feature type="domain" description="OmpR/PhoB-type" evidence="11">
    <location>
        <begin position="134"/>
        <end position="242"/>
    </location>
</feature>
<dbReference type="RefSeq" id="WP_394836045.1">
    <property type="nucleotide sequence ID" value="NZ_CP089929.1"/>
</dbReference>
<accession>A0ABZ2L625</accession>
<dbReference type="InterPro" id="IPR011006">
    <property type="entry name" value="CheY-like_superfamily"/>
</dbReference>
<dbReference type="PROSITE" id="PS50110">
    <property type="entry name" value="RESPONSE_REGULATORY"/>
    <property type="match status" value="1"/>
</dbReference>
<keyword evidence="4" id="KW-0902">Two-component regulatory system</keyword>
<dbReference type="InterPro" id="IPR039420">
    <property type="entry name" value="WalR-like"/>
</dbReference>
<evidence type="ECO:0000256" key="8">
    <source>
        <dbReference type="PROSITE-ProRule" id="PRU00169"/>
    </source>
</evidence>
<name>A0ABZ2L625_9BACT</name>
<keyword evidence="13" id="KW-1185">Reference proteome</keyword>
<keyword evidence="7" id="KW-0804">Transcription</keyword>
<evidence type="ECO:0000313" key="12">
    <source>
        <dbReference type="EMBL" id="WXB06399.1"/>
    </source>
</evidence>
<dbReference type="EMBL" id="CP089983">
    <property type="protein sequence ID" value="WXB06399.1"/>
    <property type="molecule type" value="Genomic_DNA"/>
</dbReference>
<evidence type="ECO:0000256" key="6">
    <source>
        <dbReference type="ARBA" id="ARBA00023125"/>
    </source>
</evidence>
<evidence type="ECO:0000256" key="2">
    <source>
        <dbReference type="ARBA" id="ARBA00022490"/>
    </source>
</evidence>
<keyword evidence="3 8" id="KW-0597">Phosphoprotein</keyword>
<evidence type="ECO:0000256" key="7">
    <source>
        <dbReference type="ARBA" id="ARBA00023163"/>
    </source>
</evidence>
<dbReference type="PANTHER" id="PTHR48111:SF39">
    <property type="entry name" value="TRANSCRIPTIONAL REGULATORY PROTEIN CPXR"/>
    <property type="match status" value="1"/>
</dbReference>
<dbReference type="Proteomes" id="UP001374803">
    <property type="component" value="Chromosome"/>
</dbReference>
<dbReference type="Pfam" id="PF00072">
    <property type="entry name" value="Response_reg"/>
    <property type="match status" value="1"/>
</dbReference>
<keyword evidence="2" id="KW-0963">Cytoplasm</keyword>
<feature type="domain" description="Response regulatory" evidence="10">
    <location>
        <begin position="3"/>
        <end position="120"/>
    </location>
</feature>
<gene>
    <name evidence="12" type="ORF">LVJ94_03950</name>
</gene>
<dbReference type="PANTHER" id="PTHR48111">
    <property type="entry name" value="REGULATOR OF RPOS"/>
    <property type="match status" value="1"/>
</dbReference>
<evidence type="ECO:0000256" key="5">
    <source>
        <dbReference type="ARBA" id="ARBA00023015"/>
    </source>
</evidence>
<proteinExistence type="predicted"/>
<evidence type="ECO:0000256" key="9">
    <source>
        <dbReference type="PROSITE-ProRule" id="PRU01091"/>
    </source>
</evidence>
<feature type="DNA-binding region" description="OmpR/PhoB-type" evidence="9">
    <location>
        <begin position="134"/>
        <end position="242"/>
    </location>
</feature>
<dbReference type="InterPro" id="IPR036388">
    <property type="entry name" value="WH-like_DNA-bd_sf"/>
</dbReference>
<evidence type="ECO:0000256" key="1">
    <source>
        <dbReference type="ARBA" id="ARBA00004496"/>
    </source>
</evidence>
<dbReference type="SMART" id="SM00448">
    <property type="entry name" value="REC"/>
    <property type="match status" value="1"/>
</dbReference>
<dbReference type="SUPFAM" id="SSF52172">
    <property type="entry name" value="CheY-like"/>
    <property type="match status" value="1"/>
</dbReference>
<dbReference type="Gene3D" id="6.10.250.690">
    <property type="match status" value="1"/>
</dbReference>
<reference evidence="12" key="1">
    <citation type="submission" date="2021-12" db="EMBL/GenBank/DDBJ databases">
        <title>Discovery of the Pendulisporaceae a myxobacterial family with distinct sporulation behavior and unique specialized metabolism.</title>
        <authorList>
            <person name="Garcia R."/>
            <person name="Popoff A."/>
            <person name="Bader C.D."/>
            <person name="Loehr J."/>
            <person name="Walesch S."/>
            <person name="Walt C."/>
            <person name="Boldt J."/>
            <person name="Bunk B."/>
            <person name="Haeckl F.J.F.P.J."/>
            <person name="Gunesch A.P."/>
            <person name="Birkelbach J."/>
            <person name="Nuebel U."/>
            <person name="Pietschmann T."/>
            <person name="Bach T."/>
            <person name="Mueller R."/>
        </authorList>
    </citation>
    <scope>NUCLEOTIDE SEQUENCE</scope>
    <source>
        <strain evidence="12">MSr11367</strain>
    </source>
</reference>
<comment type="subcellular location">
    <subcellularLocation>
        <location evidence="1">Cytoplasm</location>
    </subcellularLocation>
</comment>
<dbReference type="InterPro" id="IPR016032">
    <property type="entry name" value="Sig_transdc_resp-reg_C-effctor"/>
</dbReference>
<keyword evidence="6 9" id="KW-0238">DNA-binding</keyword>
<dbReference type="PROSITE" id="PS51755">
    <property type="entry name" value="OMPR_PHOB"/>
    <property type="match status" value="1"/>
</dbReference>
<evidence type="ECO:0000259" key="11">
    <source>
        <dbReference type="PROSITE" id="PS51755"/>
    </source>
</evidence>
<dbReference type="InterPro" id="IPR001867">
    <property type="entry name" value="OmpR/PhoB-type_DNA-bd"/>
</dbReference>
<dbReference type="CDD" id="cd00383">
    <property type="entry name" value="trans_reg_C"/>
    <property type="match status" value="1"/>
</dbReference>
<feature type="modified residue" description="4-aspartylphosphate" evidence="8">
    <location>
        <position position="55"/>
    </location>
</feature>
<evidence type="ECO:0000313" key="13">
    <source>
        <dbReference type="Proteomes" id="UP001374803"/>
    </source>
</evidence>
<dbReference type="SMART" id="SM00862">
    <property type="entry name" value="Trans_reg_C"/>
    <property type="match status" value="1"/>
</dbReference>
<keyword evidence="5" id="KW-0805">Transcription regulation</keyword>
<dbReference type="Gene3D" id="3.40.50.2300">
    <property type="match status" value="1"/>
</dbReference>
<evidence type="ECO:0000259" key="10">
    <source>
        <dbReference type="PROSITE" id="PS50110"/>
    </source>
</evidence>
<dbReference type="Pfam" id="PF00486">
    <property type="entry name" value="Trans_reg_C"/>
    <property type="match status" value="1"/>
</dbReference>
<evidence type="ECO:0000256" key="4">
    <source>
        <dbReference type="ARBA" id="ARBA00023012"/>
    </source>
</evidence>
<protein>
    <submittedName>
        <fullName evidence="12">Response regulator transcription factor</fullName>
    </submittedName>
</protein>
<evidence type="ECO:0000256" key="3">
    <source>
        <dbReference type="ARBA" id="ARBA00022553"/>
    </source>
</evidence>